<gene>
    <name evidence="2" type="primary">LOC113147472</name>
</gene>
<accession>A0A6P6S1A5</accession>
<dbReference type="OrthoDB" id="10249433at2759"/>
<dbReference type="Proteomes" id="UP000515125">
    <property type="component" value="Unplaced"/>
</dbReference>
<dbReference type="SUPFAM" id="SSF53474">
    <property type="entry name" value="alpha/beta-Hydrolases"/>
    <property type="match status" value="1"/>
</dbReference>
<dbReference type="PANTHER" id="PTHR12277">
    <property type="entry name" value="ALPHA/BETA HYDROLASE DOMAIN-CONTAINING PROTEIN"/>
    <property type="match status" value="1"/>
</dbReference>
<dbReference type="PANTHER" id="PTHR12277:SF197">
    <property type="entry name" value="CHROMOSOME UNDETERMINED SCAFFOLD_38, WHOLE GENOME SHOTGUN SEQUENCE"/>
    <property type="match status" value="1"/>
</dbReference>
<name>A0A6P6S1A5_9EIME</name>
<reference evidence="2" key="1">
    <citation type="submission" date="2025-08" db="UniProtKB">
        <authorList>
            <consortium name="RefSeq"/>
        </authorList>
    </citation>
    <scope>IDENTIFICATION</scope>
</reference>
<sequence>MGASTSSIGDTILFPAPEPSYDESLPGLLWIEDDFPSRPPIASVASRAIELQLRKDSHSRGRCFPAFFVAPPNGAGKYVLLYWHGNSCDLGHIKEELEVLSGYLNCHCLAIEFPGYGLAAPATPPTASAAAAARANRKSRVSISETINKWSRAAFNFLVWMGAPPTNIICFGRSIGTGPAAHLAATLLAEGIKVGGVVLHAPYISVHKIVAEYTALGTWLIDDHWDNAGSLQQMAPDTPLLIIHGEDDEIIPTAHGRCLLDGYEGHHVKHGFFPSDSSHNAYYVIDDLGKPIQTFLAEAARGRSTSVFEISIPPFMTERPSLDARPAVTTAARGAAEAAAAAAAAGVMTVSVTTHKTGAATTATSEAAGPLAVSSPEPSGPVTFNRLLECGLLSGSTLDEIVGGAIREAQALEGSKGSGAAANKK</sequence>
<dbReference type="InterPro" id="IPR029058">
    <property type="entry name" value="AB_hydrolase_fold"/>
</dbReference>
<evidence type="ECO:0000313" key="1">
    <source>
        <dbReference type="Proteomes" id="UP000515125"/>
    </source>
</evidence>
<dbReference type="GeneID" id="113147472"/>
<keyword evidence="1" id="KW-1185">Reference proteome</keyword>
<protein>
    <submittedName>
        <fullName evidence="2">Alpha/beta hydrolase domain-containing protein 17B-like</fullName>
    </submittedName>
</protein>
<proteinExistence type="predicted"/>
<dbReference type="Gene3D" id="3.40.50.1820">
    <property type="entry name" value="alpha/beta hydrolase"/>
    <property type="match status" value="1"/>
</dbReference>
<dbReference type="RefSeq" id="XP_026193966.1">
    <property type="nucleotide sequence ID" value="XM_026338181.1"/>
</dbReference>
<dbReference type="AlphaFoldDB" id="A0A6P6S1A5"/>
<organism evidence="1 2">
    <name type="scientific">Cyclospora cayetanensis</name>
    <dbReference type="NCBI Taxonomy" id="88456"/>
    <lineage>
        <taxon>Eukaryota</taxon>
        <taxon>Sar</taxon>
        <taxon>Alveolata</taxon>
        <taxon>Apicomplexa</taxon>
        <taxon>Conoidasida</taxon>
        <taxon>Coccidia</taxon>
        <taxon>Eucoccidiorida</taxon>
        <taxon>Eimeriorina</taxon>
        <taxon>Eimeriidae</taxon>
        <taxon>Cyclospora</taxon>
    </lineage>
</organism>
<evidence type="ECO:0000313" key="2">
    <source>
        <dbReference type="RefSeq" id="XP_026193966.1"/>
    </source>
</evidence>